<accession>F0UDV3</accession>
<gene>
    <name evidence="2" type="ORF">HCEG_03741</name>
</gene>
<evidence type="ECO:0000259" key="1">
    <source>
        <dbReference type="SMART" id="SM01007"/>
    </source>
</evidence>
<dbReference type="PANTHER" id="PTHR10672:SF25">
    <property type="entry name" value="MEIOTICALLY UP-REGULATED GENE 14 PROTEIN"/>
    <property type="match status" value="1"/>
</dbReference>
<dbReference type="PANTHER" id="PTHR10672">
    <property type="entry name" value="ADDUCIN"/>
    <property type="match status" value="1"/>
</dbReference>
<dbReference type="AlphaFoldDB" id="F0UDV3"/>
<dbReference type="GO" id="GO:0005856">
    <property type="term" value="C:cytoskeleton"/>
    <property type="evidence" value="ECO:0007669"/>
    <property type="project" value="TreeGrafter"/>
</dbReference>
<dbReference type="InterPro" id="IPR051017">
    <property type="entry name" value="Aldolase-II_Adducin_sf"/>
</dbReference>
<proteinExistence type="predicted"/>
<dbReference type="OMA" id="FRIIAHL"/>
<dbReference type="InterPro" id="IPR001303">
    <property type="entry name" value="Aldolase_II/adducin_N"/>
</dbReference>
<evidence type="ECO:0000313" key="3">
    <source>
        <dbReference type="Proteomes" id="UP000008142"/>
    </source>
</evidence>
<dbReference type="VEuPathDB" id="FungiDB:I7I53_03151"/>
<sequence length="211" mass="23318">MAGAFRIFAKLRFADGASGRISLRDPVNPNYFWINPYAKHFACITVSDLILVNHEGTPLTATENKVNTAAFIIHSSIYQAHPDLNAVCHMHSPYGRAWSTFGKGIEMLNQVIFSVTTDLTSWFQTRIGRLITAGSTVGEAAAFFIALERACQTQMLVEHALTHTPGLQKKYVGDEEAAYTKKASGSPAVMYMQFVPEYELICKGTEGDFTK</sequence>
<feature type="domain" description="Class II aldolase/adducin N-terminal" evidence="1">
    <location>
        <begin position="1"/>
        <end position="155"/>
    </location>
</feature>
<name>F0UDV3_AJEC8</name>
<dbReference type="SMART" id="SM01007">
    <property type="entry name" value="Aldolase_II"/>
    <property type="match status" value="1"/>
</dbReference>
<evidence type="ECO:0000313" key="2">
    <source>
        <dbReference type="EMBL" id="EGC44526.1"/>
    </source>
</evidence>
<reference evidence="3" key="1">
    <citation type="submission" date="2008-07" db="EMBL/GenBank/DDBJ databases">
        <title>Annotation of Ajellomyces capsulatus strain H88.</title>
        <authorList>
            <person name="Champion M."/>
            <person name="Cuomo C."/>
            <person name="Ma L.-J."/>
            <person name="Henn M.R."/>
            <person name="Sil A."/>
            <person name="Goldman B."/>
            <person name="Young S.K."/>
            <person name="Kodira C.D."/>
            <person name="Zeng Q."/>
            <person name="Koehrsen M."/>
            <person name="Alvarado L."/>
            <person name="Berlin A."/>
            <person name="Borenstein D."/>
            <person name="Chen Z."/>
            <person name="Engels R."/>
            <person name="Freedman E."/>
            <person name="Gellesch M."/>
            <person name="Goldberg J."/>
            <person name="Griggs A."/>
            <person name="Gujja S."/>
            <person name="Heiman D."/>
            <person name="Hepburn T."/>
            <person name="Howarth C."/>
            <person name="Jen D."/>
            <person name="Larson L."/>
            <person name="Lewis B."/>
            <person name="Mehta T."/>
            <person name="Park D."/>
            <person name="Pearson M."/>
            <person name="Roberts A."/>
            <person name="Saif S."/>
            <person name="Shea T."/>
            <person name="Shenoy N."/>
            <person name="Sisk P."/>
            <person name="Stolte C."/>
            <person name="Sykes S."/>
            <person name="Walk T."/>
            <person name="White J."/>
            <person name="Yandava C."/>
            <person name="Klein B."/>
            <person name="McEwen J.G."/>
            <person name="Puccia R."/>
            <person name="Goldman G.H."/>
            <person name="Felipe M.S."/>
            <person name="Nino-Vega G."/>
            <person name="San-Blas G."/>
            <person name="Taylor J."/>
            <person name="Mendoza L."/>
            <person name="Galagan J."/>
            <person name="Nusbaum C."/>
            <person name="Birren B."/>
        </authorList>
    </citation>
    <scope>NUCLEOTIDE SEQUENCE [LARGE SCALE GENOMIC DNA]</scope>
    <source>
        <strain evidence="3">H88</strain>
    </source>
</reference>
<dbReference type="EMBL" id="DS990638">
    <property type="protein sequence ID" value="EGC44526.1"/>
    <property type="molecule type" value="Genomic_DNA"/>
</dbReference>
<dbReference type="Pfam" id="PF00596">
    <property type="entry name" value="Aldolase_II"/>
    <property type="match status" value="1"/>
</dbReference>
<dbReference type="InterPro" id="IPR036409">
    <property type="entry name" value="Aldolase_II/adducin_N_sf"/>
</dbReference>
<dbReference type="SUPFAM" id="SSF53639">
    <property type="entry name" value="AraD/HMP-PK domain-like"/>
    <property type="match status" value="1"/>
</dbReference>
<dbReference type="Gene3D" id="3.40.225.10">
    <property type="entry name" value="Class II aldolase/adducin N-terminal domain"/>
    <property type="match status" value="2"/>
</dbReference>
<dbReference type="Proteomes" id="UP000008142">
    <property type="component" value="Unassembled WGS sequence"/>
</dbReference>
<dbReference type="HOGENOM" id="CLU_006033_1_2_1"/>
<dbReference type="GO" id="GO:0051015">
    <property type="term" value="F:actin filament binding"/>
    <property type="evidence" value="ECO:0007669"/>
    <property type="project" value="TreeGrafter"/>
</dbReference>
<organism evidence="3">
    <name type="scientific">Ajellomyces capsulatus (strain H88)</name>
    <name type="common">Darling's disease fungus</name>
    <name type="synonym">Histoplasma capsulatum</name>
    <dbReference type="NCBI Taxonomy" id="544711"/>
    <lineage>
        <taxon>Eukaryota</taxon>
        <taxon>Fungi</taxon>
        <taxon>Dikarya</taxon>
        <taxon>Ascomycota</taxon>
        <taxon>Pezizomycotina</taxon>
        <taxon>Eurotiomycetes</taxon>
        <taxon>Eurotiomycetidae</taxon>
        <taxon>Onygenales</taxon>
        <taxon>Ajellomycetaceae</taxon>
        <taxon>Histoplasma</taxon>
    </lineage>
</organism>
<protein>
    <submittedName>
        <fullName evidence="2">Predicted protein</fullName>
    </submittedName>
</protein>
<dbReference type="OrthoDB" id="3238794at2759"/>
<dbReference type="STRING" id="544711.F0UDV3"/>